<organism evidence="8 9">
    <name type="scientific">Cephalotus follicularis</name>
    <name type="common">Albany pitcher plant</name>
    <dbReference type="NCBI Taxonomy" id="3775"/>
    <lineage>
        <taxon>Eukaryota</taxon>
        <taxon>Viridiplantae</taxon>
        <taxon>Streptophyta</taxon>
        <taxon>Embryophyta</taxon>
        <taxon>Tracheophyta</taxon>
        <taxon>Spermatophyta</taxon>
        <taxon>Magnoliopsida</taxon>
        <taxon>eudicotyledons</taxon>
        <taxon>Gunneridae</taxon>
        <taxon>Pentapetalae</taxon>
        <taxon>rosids</taxon>
        <taxon>fabids</taxon>
        <taxon>Oxalidales</taxon>
        <taxon>Cephalotaceae</taxon>
        <taxon>Cephalotus</taxon>
    </lineage>
</organism>
<comment type="caution">
    <text evidence="8">The sequence shown here is derived from an EMBL/GenBank/DDBJ whole genome shotgun (WGS) entry which is preliminary data.</text>
</comment>
<evidence type="ECO:0000256" key="6">
    <source>
        <dbReference type="ARBA" id="ARBA00022840"/>
    </source>
</evidence>
<feature type="domain" description="Ycf2 N-terminal" evidence="7">
    <location>
        <begin position="1"/>
        <end position="52"/>
    </location>
</feature>
<keyword evidence="9" id="KW-1185">Reference proteome</keyword>
<accession>A0A1Q3CR37</accession>
<keyword evidence="4" id="KW-0934">Plastid</keyword>
<dbReference type="PANTHER" id="PTHR33078:SF100">
    <property type="entry name" value="PROTEIN YCF2"/>
    <property type="match status" value="1"/>
</dbReference>
<dbReference type="STRING" id="3775.A0A1Q3CR37"/>
<evidence type="ECO:0000313" key="8">
    <source>
        <dbReference type="EMBL" id="GAV82687.1"/>
    </source>
</evidence>
<dbReference type="EMBL" id="BDDD01002697">
    <property type="protein sequence ID" value="GAV82687.1"/>
    <property type="molecule type" value="Genomic_DNA"/>
</dbReference>
<evidence type="ECO:0000256" key="3">
    <source>
        <dbReference type="ARBA" id="ARBA00009361"/>
    </source>
</evidence>
<evidence type="ECO:0000256" key="4">
    <source>
        <dbReference type="ARBA" id="ARBA00022640"/>
    </source>
</evidence>
<keyword evidence="6" id="KW-0067">ATP-binding</keyword>
<evidence type="ECO:0000259" key="7">
    <source>
        <dbReference type="Pfam" id="PF05695"/>
    </source>
</evidence>
<evidence type="ECO:0000256" key="1">
    <source>
        <dbReference type="ARBA" id="ARBA00002329"/>
    </source>
</evidence>
<name>A0A1Q3CR37_CEPFO</name>
<gene>
    <name evidence="8" type="ORF">CFOL_v3_26138</name>
</gene>
<dbReference type="AlphaFoldDB" id="A0A1Q3CR37"/>
<proteinExistence type="inferred from homology"/>
<comment type="subcellular location">
    <subcellularLocation>
        <location evidence="2">Plastid</location>
    </subcellularLocation>
</comment>
<evidence type="ECO:0000256" key="5">
    <source>
        <dbReference type="ARBA" id="ARBA00022741"/>
    </source>
</evidence>
<evidence type="ECO:0000256" key="2">
    <source>
        <dbReference type="ARBA" id="ARBA00004474"/>
    </source>
</evidence>
<dbReference type="InterPro" id="IPR056777">
    <property type="entry name" value="Ycf2_N"/>
</dbReference>
<comment type="function">
    <text evidence="1">Probable ATPase of unknown function. Its presence in a non-photosynthetic plant (Epifagus virginiana) and experiments in tobacco indicate that it has an essential function which is probably not related to photosynthesis.</text>
</comment>
<dbReference type="GO" id="GO:0009536">
    <property type="term" value="C:plastid"/>
    <property type="evidence" value="ECO:0007669"/>
    <property type="project" value="UniProtKB-SubCell"/>
</dbReference>
<dbReference type="Proteomes" id="UP000187406">
    <property type="component" value="Unassembled WGS sequence"/>
</dbReference>
<evidence type="ECO:0000313" key="9">
    <source>
        <dbReference type="Proteomes" id="UP000187406"/>
    </source>
</evidence>
<comment type="similarity">
    <text evidence="3">Belongs to the Ycf2 family.</text>
</comment>
<dbReference type="GO" id="GO:0005524">
    <property type="term" value="F:ATP binding"/>
    <property type="evidence" value="ECO:0007669"/>
    <property type="project" value="UniProtKB-KW"/>
</dbReference>
<dbReference type="OrthoDB" id="1711186at2759"/>
<dbReference type="Pfam" id="PF05695">
    <property type="entry name" value="Ycf2"/>
    <property type="match status" value="1"/>
</dbReference>
<reference evidence="9" key="1">
    <citation type="submission" date="2016-04" db="EMBL/GenBank/DDBJ databases">
        <title>Cephalotus genome sequencing.</title>
        <authorList>
            <person name="Fukushima K."/>
            <person name="Hasebe M."/>
            <person name="Fang X."/>
        </authorList>
    </citation>
    <scope>NUCLEOTIDE SEQUENCE [LARGE SCALE GENOMIC DNA]</scope>
    <source>
        <strain evidence="9">cv. St1</strain>
    </source>
</reference>
<sequence length="100" mass="11571">MLLDSGLAYGVKSIHSKKNYLNINPNDLISIMPNPINQITFLINTRRLSHISKEIYSLIRKRKNVNGNWINDKIESLVTNSYSIDDKEREYLVQFSTLST</sequence>
<keyword evidence="5" id="KW-0547">Nucleotide-binding</keyword>
<protein>
    <submittedName>
        <fullName evidence="8">DUF825 domain-containing protein</fullName>
    </submittedName>
</protein>
<dbReference type="PANTHER" id="PTHR33078">
    <property type="entry name" value="PROTEIN YCF2-RELATED"/>
    <property type="match status" value="1"/>
</dbReference>
<dbReference type="InParanoid" id="A0A1Q3CR37"/>